<keyword evidence="1 6" id="KW-0853">WD repeat</keyword>
<comment type="subunit">
    <text evidence="7">Associated with the spliceosome.</text>
</comment>
<dbReference type="VEuPathDB" id="FungiDB:HGUI_02894"/>
<dbReference type="InterPro" id="IPR015943">
    <property type="entry name" value="WD40/YVTN_repeat-like_dom_sf"/>
</dbReference>
<comment type="similarity">
    <text evidence="3 7">Belongs to the WD repeat PRL1/PRL2 family.</text>
</comment>
<dbReference type="Gene3D" id="2.130.10.10">
    <property type="entry name" value="YVTN repeat-like/Quinoprotein amine dehydrogenase"/>
    <property type="match status" value="1"/>
</dbReference>
<evidence type="ECO:0000256" key="7">
    <source>
        <dbReference type="RuleBase" id="RU369036"/>
    </source>
</evidence>
<dbReference type="GO" id="GO:0000398">
    <property type="term" value="P:mRNA splicing, via spliceosome"/>
    <property type="evidence" value="ECO:0007669"/>
    <property type="project" value="UniProtKB-UniRule"/>
</dbReference>
<dbReference type="PROSITE" id="PS50294">
    <property type="entry name" value="WD_REPEATS_REGION"/>
    <property type="match status" value="2"/>
</dbReference>
<gene>
    <name evidence="8" type="ORF">HGUI_02894</name>
</gene>
<evidence type="ECO:0000256" key="1">
    <source>
        <dbReference type="ARBA" id="ARBA00022574"/>
    </source>
</evidence>
<keyword evidence="7" id="KW-0508">mRNA splicing</keyword>
<evidence type="ECO:0000256" key="4">
    <source>
        <dbReference type="ARBA" id="ARBA00026147"/>
    </source>
</evidence>
<dbReference type="InterPro" id="IPR001680">
    <property type="entry name" value="WD40_rpt"/>
</dbReference>
<dbReference type="InterPro" id="IPR036322">
    <property type="entry name" value="WD40_repeat_dom_sf"/>
</dbReference>
<dbReference type="GO" id="GO:0071011">
    <property type="term" value="C:precatalytic spliceosome"/>
    <property type="evidence" value="ECO:0007669"/>
    <property type="project" value="TreeGrafter"/>
</dbReference>
<comment type="subcellular location">
    <subcellularLocation>
        <location evidence="7">Nucleus</location>
    </subcellularLocation>
</comment>
<dbReference type="GO" id="GO:0000974">
    <property type="term" value="C:Prp19 complex"/>
    <property type="evidence" value="ECO:0007669"/>
    <property type="project" value="TreeGrafter"/>
</dbReference>
<dbReference type="PROSITE" id="PS50082">
    <property type="entry name" value="WD_REPEATS_2"/>
    <property type="match status" value="3"/>
</dbReference>
<feature type="repeat" description="WD" evidence="6">
    <location>
        <begin position="15"/>
        <end position="58"/>
    </location>
</feature>
<organism evidence="8 9">
    <name type="scientific">Hanseniaspora guilliermondii</name>
    <dbReference type="NCBI Taxonomy" id="56406"/>
    <lineage>
        <taxon>Eukaryota</taxon>
        <taxon>Fungi</taxon>
        <taxon>Dikarya</taxon>
        <taxon>Ascomycota</taxon>
        <taxon>Saccharomycotina</taxon>
        <taxon>Saccharomycetes</taxon>
        <taxon>Saccharomycodales</taxon>
        <taxon>Saccharomycodaceae</taxon>
        <taxon>Hanseniaspora</taxon>
    </lineage>
</organism>
<name>A0A1L0FMA7_9ASCO</name>
<feature type="repeat" description="WD" evidence="6">
    <location>
        <begin position="111"/>
        <end position="153"/>
    </location>
</feature>
<dbReference type="InterPro" id="IPR019775">
    <property type="entry name" value="WD40_repeat_CS"/>
</dbReference>
<dbReference type="OrthoDB" id="10256122at2759"/>
<evidence type="ECO:0000256" key="3">
    <source>
        <dbReference type="ARBA" id="ARBA00025726"/>
    </source>
</evidence>
<dbReference type="InterPro" id="IPR045241">
    <property type="entry name" value="Prp46/PLRG1-like"/>
</dbReference>
<keyword evidence="7" id="KW-0747">Spliceosome</keyword>
<evidence type="ECO:0000313" key="9">
    <source>
        <dbReference type="Proteomes" id="UP000183365"/>
    </source>
</evidence>
<evidence type="ECO:0000313" key="8">
    <source>
        <dbReference type="EMBL" id="SGZ40694.1"/>
    </source>
</evidence>
<dbReference type="InterPro" id="IPR020472">
    <property type="entry name" value="WD40_PAC1"/>
</dbReference>
<accession>A0A1L0FMA7</accession>
<keyword evidence="2 7" id="KW-0677">Repeat</keyword>
<proteinExistence type="inferred from homology"/>
<evidence type="ECO:0000256" key="5">
    <source>
        <dbReference type="ARBA" id="ARBA00033071"/>
    </source>
</evidence>
<dbReference type="PRINTS" id="PR00320">
    <property type="entry name" value="GPROTEINBRPT"/>
</dbReference>
<dbReference type="PROSITE" id="PS00678">
    <property type="entry name" value="WD_REPEATS_1"/>
    <property type="match status" value="1"/>
</dbReference>
<reference evidence="9" key="1">
    <citation type="submission" date="2016-11" db="EMBL/GenBank/DDBJ databases">
        <authorList>
            <person name="Guldener U."/>
        </authorList>
    </citation>
    <scope>NUCLEOTIDE SEQUENCE [LARGE SCALE GENOMIC DNA]</scope>
</reference>
<dbReference type="EMBL" id="FQNF01000060">
    <property type="protein sequence ID" value="SGZ40694.1"/>
    <property type="molecule type" value="Genomic_DNA"/>
</dbReference>
<comment type="function">
    <text evidence="7">Involved in pre-mRNA splicing and required for cell cycle progression at G2/M.</text>
</comment>
<feature type="repeat" description="WD" evidence="6">
    <location>
        <begin position="155"/>
        <end position="189"/>
    </location>
</feature>
<dbReference type="AlphaFoldDB" id="A0A1L0FMA7"/>
<dbReference type="Pfam" id="PF00400">
    <property type="entry name" value="WD40"/>
    <property type="match status" value="3"/>
</dbReference>
<dbReference type="GO" id="GO:0071013">
    <property type="term" value="C:catalytic step 2 spliceosome"/>
    <property type="evidence" value="ECO:0007669"/>
    <property type="project" value="TreeGrafter"/>
</dbReference>
<keyword evidence="9" id="KW-1185">Reference proteome</keyword>
<dbReference type="PANTHER" id="PTHR19923">
    <property type="entry name" value="WD40 REPEAT PROTEINPRL1/PRL2-RELATED"/>
    <property type="match status" value="1"/>
</dbReference>
<sequence length="326" mass="36494">MSSNNLEYKLRYVMNSGHKGLIRAIDVDPSETPKYYVTGSDDATLRIWSTKKINDPSSNSKHYQTLLKGGHQMPITDVLVNYAHPNEVFSASDDKLVLKWDLNTRTVTNQFFGHFAGVTSIDLHKTIPDLLFTGSKDKTSRMWDSRTKNKSIMTFSGHKDAVNKVICFNTDPQLITCSNDKTIRFYDIRFNTKCTRIIDYHTTPIRTMCRGSVLEGNAFVSGSASEIYSWAQKDAAPLTEFNVNKLDVVNTMEVIKNGKILQVGTNQGLQAYDYFTGEPINSTYSGDDNSQGVSASAYSQTLTYENVSDSSVMISASQKLIKIYTV</sequence>
<evidence type="ECO:0000256" key="2">
    <source>
        <dbReference type="ARBA" id="ARBA00022737"/>
    </source>
</evidence>
<evidence type="ECO:0000256" key="6">
    <source>
        <dbReference type="PROSITE-ProRule" id="PRU00221"/>
    </source>
</evidence>
<protein>
    <recommendedName>
        <fullName evidence="4 7">Pre-mRNA-splicing factor PRP46</fullName>
    </recommendedName>
    <alternativeName>
        <fullName evidence="5 7">Pre-mRNA-processing protein 46</fullName>
    </alternativeName>
</protein>
<dbReference type="SUPFAM" id="SSF50978">
    <property type="entry name" value="WD40 repeat-like"/>
    <property type="match status" value="1"/>
</dbReference>
<dbReference type="CDD" id="cd00200">
    <property type="entry name" value="WD40"/>
    <property type="match status" value="1"/>
</dbReference>
<dbReference type="Proteomes" id="UP000183365">
    <property type="component" value="Unassembled WGS sequence"/>
</dbReference>
<dbReference type="SMART" id="SM00320">
    <property type="entry name" value="WD40"/>
    <property type="match status" value="4"/>
</dbReference>
<dbReference type="PANTHER" id="PTHR19923:SF0">
    <property type="entry name" value="PLEIOTROPIC REGULATOR 1"/>
    <property type="match status" value="1"/>
</dbReference>
<keyword evidence="7" id="KW-0539">Nucleus</keyword>
<keyword evidence="7" id="KW-0507">mRNA processing</keyword>